<feature type="domain" description="Nucleoside phosphorylase" evidence="1">
    <location>
        <begin position="37"/>
        <end position="248"/>
    </location>
</feature>
<evidence type="ECO:0000313" key="2">
    <source>
        <dbReference type="EMBL" id="MDO7849568.1"/>
    </source>
</evidence>
<dbReference type="PANTHER" id="PTHR46832">
    <property type="entry name" value="5'-METHYLTHIOADENOSINE/S-ADENOSYLHOMOCYSTEINE NUCLEOSIDASE"/>
    <property type="match status" value="1"/>
</dbReference>
<evidence type="ECO:0000313" key="3">
    <source>
        <dbReference type="Proteomes" id="UP001167796"/>
    </source>
</evidence>
<dbReference type="EMBL" id="JAUQSX010000018">
    <property type="protein sequence ID" value="MDO7849568.1"/>
    <property type="molecule type" value="Genomic_DNA"/>
</dbReference>
<sequence length="549" mass="61965">MNFRSISEEEFANYIDLLSIVLVTVTPIEKLCLHERIVPLPNLADILVVQKRFYTYYIGMLGKYAVCHVESKMGSSGAAASVMTVQQAIEFVEPAMIIMLGIAFGADETTQRIGDVLVSELVIQYENVKIKAGKIQCRGYRQMSSVLLFNRFTSPLNWQFSLTKNYNSKIIAGHLLSGEKLIDDDKFRNQLISKFSPVIGGEMEGVGVASVAHAYNKDWLVVKGICDYADGNKSVNKSKRQKIAAKAAVDLCHNIFSDEFTFRDLGVTPLSITSLNDNCQDIDQVVFANSTFNAYSTNKEAFYLNRESDYLFKNLLDYNANIWSFGDSGLGKTCMTFRNLLQSNKKMCVIDFSSADASDMLAIFEYMHGRLIEFAKCDKVANSSNLMKSMDAICETLNKYFSDCCVVLEEMPLDGERNEIFKHVFSLIVKMSNAFPDSNVNFAFTSIGNPREYASSMAEKMNEKIHFVELLEWTEREMQALLTLMLKSIGCQMSSSYQNILINKSDNNPRSLKRNLRDVILFTQISGQDFSESLVKYFKDKFGYVQQAA</sequence>
<reference evidence="2" key="1">
    <citation type="submission" date="2023-07" db="EMBL/GenBank/DDBJ databases">
        <authorList>
            <person name="Kim M.K."/>
        </authorList>
    </citation>
    <scope>NUCLEOTIDE SEQUENCE</scope>
    <source>
        <strain evidence="2">M29</strain>
    </source>
</reference>
<dbReference type="Gene3D" id="3.40.50.1580">
    <property type="entry name" value="Nucleoside phosphorylase domain"/>
    <property type="match status" value="1"/>
</dbReference>
<dbReference type="SUPFAM" id="SSF53167">
    <property type="entry name" value="Purine and uridine phosphorylases"/>
    <property type="match status" value="1"/>
</dbReference>
<dbReference type="InterPro" id="IPR027417">
    <property type="entry name" value="P-loop_NTPase"/>
</dbReference>
<organism evidence="2 3">
    <name type="scientific">Hymenobacter mellowenesis</name>
    <dbReference type="NCBI Taxonomy" id="3063995"/>
    <lineage>
        <taxon>Bacteria</taxon>
        <taxon>Pseudomonadati</taxon>
        <taxon>Bacteroidota</taxon>
        <taxon>Cytophagia</taxon>
        <taxon>Cytophagales</taxon>
        <taxon>Hymenobacteraceae</taxon>
        <taxon>Hymenobacter</taxon>
    </lineage>
</organism>
<proteinExistence type="predicted"/>
<dbReference type="InterPro" id="IPR035994">
    <property type="entry name" value="Nucleoside_phosphorylase_sf"/>
</dbReference>
<dbReference type="CDD" id="cd09008">
    <property type="entry name" value="MTAN"/>
    <property type="match status" value="1"/>
</dbReference>
<gene>
    <name evidence="2" type="ORF">Q5H92_24615</name>
</gene>
<dbReference type="SUPFAM" id="SSF52540">
    <property type="entry name" value="P-loop containing nucleoside triphosphate hydrolases"/>
    <property type="match status" value="1"/>
</dbReference>
<dbReference type="InterPro" id="IPR000845">
    <property type="entry name" value="Nucleoside_phosphorylase_d"/>
</dbReference>
<dbReference type="Pfam" id="PF01048">
    <property type="entry name" value="PNP_UDP_1"/>
    <property type="match status" value="1"/>
</dbReference>
<dbReference type="PANTHER" id="PTHR46832:SF1">
    <property type="entry name" value="5'-METHYLTHIOADENOSINE_S-ADENOSYLHOMOCYSTEINE NUCLEOSIDASE"/>
    <property type="match status" value="1"/>
</dbReference>
<comment type="caution">
    <text evidence="2">The sequence shown here is derived from an EMBL/GenBank/DDBJ whole genome shotgun (WGS) entry which is preliminary data.</text>
</comment>
<accession>A0ABT9AI70</accession>
<evidence type="ECO:0000259" key="1">
    <source>
        <dbReference type="Pfam" id="PF01048"/>
    </source>
</evidence>
<dbReference type="RefSeq" id="WP_305014234.1">
    <property type="nucleotide sequence ID" value="NZ_JAUQSX010000018.1"/>
</dbReference>
<keyword evidence="3" id="KW-1185">Reference proteome</keyword>
<protein>
    <recommendedName>
        <fullName evidence="1">Nucleoside phosphorylase domain-containing protein</fullName>
    </recommendedName>
</protein>
<dbReference type="Proteomes" id="UP001167796">
    <property type="component" value="Unassembled WGS sequence"/>
</dbReference>
<name>A0ABT9AI70_9BACT</name>